<dbReference type="GO" id="GO:0043683">
    <property type="term" value="P:type IV pilus assembly"/>
    <property type="evidence" value="ECO:0007669"/>
    <property type="project" value="InterPro"/>
</dbReference>
<dbReference type="PRINTS" id="PR00813">
    <property type="entry name" value="BCTERIALGSPG"/>
</dbReference>
<dbReference type="Proteomes" id="UP000027309">
    <property type="component" value="Unassembled WGS sequence"/>
</dbReference>
<keyword evidence="2" id="KW-1133">Transmembrane helix</keyword>
<dbReference type="SUPFAM" id="SSF54523">
    <property type="entry name" value="Pili subunits"/>
    <property type="match status" value="1"/>
</dbReference>
<name>A0A837AB97_ACIBA</name>
<gene>
    <name evidence="3" type="ORF">J572_1035</name>
</gene>
<proteinExistence type="predicted"/>
<organism evidence="3 4">
    <name type="scientific">Acinetobacter baumannii 1499986</name>
    <dbReference type="NCBI Taxonomy" id="1310673"/>
    <lineage>
        <taxon>Bacteria</taxon>
        <taxon>Pseudomonadati</taxon>
        <taxon>Pseudomonadota</taxon>
        <taxon>Gammaproteobacteria</taxon>
        <taxon>Moraxellales</taxon>
        <taxon>Moraxellaceae</taxon>
        <taxon>Acinetobacter</taxon>
        <taxon>Acinetobacter calcoaceticus/baumannii complex</taxon>
    </lineage>
</organism>
<dbReference type="GO" id="GO:0015628">
    <property type="term" value="P:protein secretion by the type II secretion system"/>
    <property type="evidence" value="ECO:0007669"/>
    <property type="project" value="InterPro"/>
</dbReference>
<dbReference type="InterPro" id="IPR031982">
    <property type="entry name" value="PilE-like"/>
</dbReference>
<reference evidence="3 4" key="1">
    <citation type="submission" date="2014-04" db="EMBL/GenBank/DDBJ databases">
        <title>Comparative genomics and transcriptomics to identify genetic mechanisms underlying the emergence of carbapenem resistant Acinetobacter baumannii (CRAb).</title>
        <authorList>
            <person name="Harris A.D."/>
            <person name="Johnson K.J."/>
            <person name="George J."/>
            <person name="Nadendla S."/>
            <person name="Daugherty S.C."/>
            <person name="Parankush S."/>
            <person name="Sadzewicz L."/>
            <person name="Tallon L."/>
            <person name="Sengamalay N."/>
            <person name="Hazen T.H."/>
            <person name="Rasko D.A."/>
        </authorList>
    </citation>
    <scope>NUCLEOTIDE SEQUENCE [LARGE SCALE GENOMIC DNA]</scope>
    <source>
        <strain evidence="3 4">1499986</strain>
    </source>
</reference>
<protein>
    <submittedName>
        <fullName evidence="3">Prepilin-type N-terminal cleavage/methylation domain protein</fullName>
    </submittedName>
</protein>
<dbReference type="GO" id="GO:0015627">
    <property type="term" value="C:type II protein secretion system complex"/>
    <property type="evidence" value="ECO:0007669"/>
    <property type="project" value="InterPro"/>
</dbReference>
<keyword evidence="2" id="KW-0812">Transmembrane</keyword>
<dbReference type="RefSeq" id="WP_031961383.1">
    <property type="nucleotide sequence ID" value="NZ_JMOA01000008.1"/>
</dbReference>
<evidence type="ECO:0000313" key="3">
    <source>
        <dbReference type="EMBL" id="KCY02535.1"/>
    </source>
</evidence>
<feature type="transmembrane region" description="Helical" evidence="2">
    <location>
        <begin position="6"/>
        <end position="27"/>
    </location>
</feature>
<dbReference type="Pfam" id="PF16732">
    <property type="entry name" value="ComP_DUS"/>
    <property type="match status" value="1"/>
</dbReference>
<keyword evidence="2" id="KW-0472">Membrane</keyword>
<evidence type="ECO:0000313" key="4">
    <source>
        <dbReference type="Proteomes" id="UP000027309"/>
    </source>
</evidence>
<evidence type="ECO:0000256" key="2">
    <source>
        <dbReference type="SAM" id="Phobius"/>
    </source>
</evidence>
<dbReference type="EMBL" id="JMOA01000008">
    <property type="protein sequence ID" value="KCY02535.1"/>
    <property type="molecule type" value="Genomic_DNA"/>
</dbReference>
<dbReference type="AlphaFoldDB" id="A0A837AB97"/>
<dbReference type="Gene3D" id="3.30.700.10">
    <property type="entry name" value="Glycoprotein, Type 4 Pilin"/>
    <property type="match status" value="1"/>
</dbReference>
<dbReference type="InterPro" id="IPR012902">
    <property type="entry name" value="N_methyl_site"/>
</dbReference>
<dbReference type="InterPro" id="IPR045584">
    <property type="entry name" value="Pilin-like"/>
</dbReference>
<dbReference type="InterPro" id="IPR000983">
    <property type="entry name" value="Bac_GSPG_pilin"/>
</dbReference>
<comment type="caution">
    <text evidence="3">The sequence shown here is derived from an EMBL/GenBank/DDBJ whole genome shotgun (WGS) entry which is preliminary data.</text>
</comment>
<dbReference type="Pfam" id="PF07963">
    <property type="entry name" value="N_methyl"/>
    <property type="match status" value="1"/>
</dbReference>
<keyword evidence="1" id="KW-0488">Methylation</keyword>
<dbReference type="NCBIfam" id="TIGR02532">
    <property type="entry name" value="IV_pilin_GFxxxE"/>
    <property type="match status" value="1"/>
</dbReference>
<evidence type="ECO:0000256" key="1">
    <source>
        <dbReference type="ARBA" id="ARBA00022481"/>
    </source>
</evidence>
<sequence length="187" mass="20605">MLKQRAFTLLELMVTVVIIAILAAIAYPSYTRYIEKKDLAVAKQEAQRIATELERFKAKNFSYKGFDATYLYNAGTVTPYNATTGTLLLPLDATSTTAKYTLTLLDGTQHLPLSILKGSDGNETADSAKVQGLNWVIIVERAKNNSGEPKQANNYDLLINSDGFRCMTKVKNVVSGYTDCGSNSETW</sequence>
<accession>A0A837AB97</accession>